<evidence type="ECO:0000313" key="2">
    <source>
        <dbReference type="EMBL" id="GAG68800.1"/>
    </source>
</evidence>
<accession>X0ZGM4</accession>
<dbReference type="EMBL" id="BART01004267">
    <property type="protein sequence ID" value="GAG68800.1"/>
    <property type="molecule type" value="Genomic_DNA"/>
</dbReference>
<proteinExistence type="predicted"/>
<feature type="transmembrane region" description="Helical" evidence="1">
    <location>
        <begin position="20"/>
        <end position="41"/>
    </location>
</feature>
<name>X0ZGM4_9ZZZZ</name>
<gene>
    <name evidence="2" type="ORF">S01H4_10891</name>
</gene>
<comment type="caution">
    <text evidence="2">The sequence shown here is derived from an EMBL/GenBank/DDBJ whole genome shotgun (WGS) entry which is preliminary data.</text>
</comment>
<keyword evidence="1" id="KW-0812">Transmembrane</keyword>
<dbReference type="AlphaFoldDB" id="X0ZGM4"/>
<keyword evidence="1" id="KW-1133">Transmembrane helix</keyword>
<feature type="transmembrane region" description="Helical" evidence="1">
    <location>
        <begin position="123"/>
        <end position="148"/>
    </location>
</feature>
<evidence type="ECO:0000256" key="1">
    <source>
        <dbReference type="SAM" id="Phobius"/>
    </source>
</evidence>
<sequence length="151" mass="16727">MEPEKKSIKVSNKFNLAIKVIFWLLVAFFIVIMVSIFVPGVNRSIDFLFMASGIIFFLLGIALIVLTVKSGLKGLLKKFLLITGAAPIGTVVSVILHNTFYGVFIYFFGADFWDRIGIGDEPVFFALAIFVCPIAFLVGVVGSIVLFIKRR</sequence>
<feature type="non-terminal residue" evidence="2">
    <location>
        <position position="151"/>
    </location>
</feature>
<organism evidence="2">
    <name type="scientific">marine sediment metagenome</name>
    <dbReference type="NCBI Taxonomy" id="412755"/>
    <lineage>
        <taxon>unclassified sequences</taxon>
        <taxon>metagenomes</taxon>
        <taxon>ecological metagenomes</taxon>
    </lineage>
</organism>
<feature type="transmembrane region" description="Helical" evidence="1">
    <location>
        <begin position="80"/>
        <end position="108"/>
    </location>
</feature>
<keyword evidence="1" id="KW-0472">Membrane</keyword>
<reference evidence="2" key="1">
    <citation type="journal article" date="2014" name="Front. Microbiol.">
        <title>High frequency of phylogenetically diverse reductive dehalogenase-homologous genes in deep subseafloor sedimentary metagenomes.</title>
        <authorList>
            <person name="Kawai M."/>
            <person name="Futagami T."/>
            <person name="Toyoda A."/>
            <person name="Takaki Y."/>
            <person name="Nishi S."/>
            <person name="Hori S."/>
            <person name="Arai W."/>
            <person name="Tsubouchi T."/>
            <person name="Morono Y."/>
            <person name="Uchiyama I."/>
            <person name="Ito T."/>
            <person name="Fujiyama A."/>
            <person name="Inagaki F."/>
            <person name="Takami H."/>
        </authorList>
    </citation>
    <scope>NUCLEOTIDE SEQUENCE</scope>
    <source>
        <strain evidence="2">Expedition CK06-06</strain>
    </source>
</reference>
<protein>
    <submittedName>
        <fullName evidence="2">Uncharacterized protein</fullName>
    </submittedName>
</protein>
<feature type="transmembrane region" description="Helical" evidence="1">
    <location>
        <begin position="47"/>
        <end position="68"/>
    </location>
</feature>